<feature type="non-terminal residue" evidence="1">
    <location>
        <position position="1"/>
    </location>
</feature>
<dbReference type="Proteomes" id="UP000502823">
    <property type="component" value="Unassembled WGS sequence"/>
</dbReference>
<dbReference type="OrthoDB" id="21495at2759"/>
<reference evidence="2" key="1">
    <citation type="submission" date="2020-01" db="EMBL/GenBank/DDBJ databases">
        <title>Draft genome sequence of the Termite Coptotermes fromosanus.</title>
        <authorList>
            <person name="Itakura S."/>
            <person name="Yosikawa Y."/>
            <person name="Umezawa K."/>
        </authorList>
    </citation>
    <scope>NUCLEOTIDE SEQUENCE [LARGE SCALE GENOMIC DNA]</scope>
</reference>
<keyword evidence="2" id="KW-1185">Reference proteome</keyword>
<comment type="caution">
    <text evidence="1">The sequence shown here is derived from an EMBL/GenBank/DDBJ whole genome shotgun (WGS) entry which is preliminary data.</text>
</comment>
<dbReference type="InParanoid" id="A0A6L2QF12"/>
<dbReference type="EMBL" id="BLKM01002739">
    <property type="protein sequence ID" value="GFG40867.1"/>
    <property type="molecule type" value="Genomic_DNA"/>
</dbReference>
<dbReference type="AlphaFoldDB" id="A0A6L2QF12"/>
<sequence length="296" mass="34009">ICNWFANWRRKLKNAGSEAPHHTWGNLIKSYNTKAQGNVEQFSLCSDDSIWEEQDISDREQDETNGVAPNVAPLTYVINATAMDHSYSALYHNQNTQTSSGAVLIENINTENTSQNDYNEQCLNLTVWTEQTEMIGTVKEKYDVPSNPISSDVSKEHNNLITEKCLIDLRVCQESLLEPDIAIKQRNTESSQQARNLYRDSLEFEHHRSNDSICTDTAYISVTQHDIVRNGCGKLKRKYKRQKKEETHPLELSKWLESAAKFKPAQNYFAWSAKNTIWHTGSCEMKKVRQWNMAGK</sequence>
<evidence type="ECO:0008006" key="3">
    <source>
        <dbReference type="Google" id="ProtNLM"/>
    </source>
</evidence>
<evidence type="ECO:0000313" key="1">
    <source>
        <dbReference type="EMBL" id="GFG40867.1"/>
    </source>
</evidence>
<protein>
    <recommendedName>
        <fullName evidence="3">Homeobox domain-containing protein</fullName>
    </recommendedName>
</protein>
<name>A0A6L2QF12_COPFO</name>
<proteinExistence type="predicted"/>
<accession>A0A6L2QF12</accession>
<organism evidence="1 2">
    <name type="scientific">Coptotermes formosanus</name>
    <name type="common">Formosan subterranean termite</name>
    <dbReference type="NCBI Taxonomy" id="36987"/>
    <lineage>
        <taxon>Eukaryota</taxon>
        <taxon>Metazoa</taxon>
        <taxon>Ecdysozoa</taxon>
        <taxon>Arthropoda</taxon>
        <taxon>Hexapoda</taxon>
        <taxon>Insecta</taxon>
        <taxon>Pterygota</taxon>
        <taxon>Neoptera</taxon>
        <taxon>Polyneoptera</taxon>
        <taxon>Dictyoptera</taxon>
        <taxon>Blattodea</taxon>
        <taxon>Blattoidea</taxon>
        <taxon>Termitoidae</taxon>
        <taxon>Rhinotermitidae</taxon>
        <taxon>Coptotermes</taxon>
    </lineage>
</organism>
<gene>
    <name evidence="1" type="ORF">Cfor_08897</name>
</gene>
<evidence type="ECO:0000313" key="2">
    <source>
        <dbReference type="Proteomes" id="UP000502823"/>
    </source>
</evidence>